<evidence type="ECO:0000313" key="3">
    <source>
        <dbReference type="Proteomes" id="UP000188533"/>
    </source>
</evidence>
<reference evidence="2 3" key="1">
    <citation type="submission" date="2016-08" db="EMBL/GenBank/DDBJ databases">
        <authorList>
            <consortium name="Lentinula edodes genome sequencing consortium"/>
            <person name="Sakamoto Y."/>
            <person name="Nakade K."/>
            <person name="Sato S."/>
            <person name="Yoshida Y."/>
            <person name="Miyazaki K."/>
            <person name="Natsume S."/>
            <person name="Konno N."/>
        </authorList>
    </citation>
    <scope>NUCLEOTIDE SEQUENCE [LARGE SCALE GENOMIC DNA]</scope>
    <source>
        <strain evidence="2 3">NBRC 111202</strain>
    </source>
</reference>
<feature type="transmembrane region" description="Helical" evidence="1">
    <location>
        <begin position="20"/>
        <end position="39"/>
    </location>
</feature>
<proteinExistence type="predicted"/>
<reference evidence="2 3" key="2">
    <citation type="submission" date="2017-02" db="EMBL/GenBank/DDBJ databases">
        <title>A genome survey and senescence transcriptome analysis in Lentinula edodes.</title>
        <authorList>
            <person name="Sakamoto Y."/>
            <person name="Nakade K."/>
            <person name="Sato S."/>
            <person name="Yoshida Y."/>
            <person name="Miyazaki K."/>
            <person name="Natsume S."/>
            <person name="Konno N."/>
        </authorList>
    </citation>
    <scope>NUCLEOTIDE SEQUENCE [LARGE SCALE GENOMIC DNA]</scope>
    <source>
        <strain evidence="2 3">NBRC 111202</strain>
    </source>
</reference>
<keyword evidence="1" id="KW-1133">Transmembrane helix</keyword>
<comment type="caution">
    <text evidence="2">The sequence shown here is derived from an EMBL/GenBank/DDBJ whole genome shotgun (WGS) entry which is preliminary data.</text>
</comment>
<evidence type="ECO:0000256" key="1">
    <source>
        <dbReference type="SAM" id="Phobius"/>
    </source>
</evidence>
<dbReference type="EMBL" id="BDGU01000250">
    <property type="protein sequence ID" value="GAW05420.1"/>
    <property type="molecule type" value="Genomic_DNA"/>
</dbReference>
<protein>
    <submittedName>
        <fullName evidence="2">Uncharacterized protein</fullName>
    </submittedName>
</protein>
<sequence>MAQEIRITRPACRSSCRSSILLQFLLPLPLNPYLLLALVASPAEIGPGATSILPAELCIGLLCVFPLHGRVPACLAYALQTQNAVIHLVFAMCCHGPDVAVGFRGGGWEAERCFGKTGGSVLDTGCSES</sequence>
<organism evidence="2 3">
    <name type="scientific">Lentinula edodes</name>
    <name type="common">Shiitake mushroom</name>
    <name type="synonym">Lentinus edodes</name>
    <dbReference type="NCBI Taxonomy" id="5353"/>
    <lineage>
        <taxon>Eukaryota</taxon>
        <taxon>Fungi</taxon>
        <taxon>Dikarya</taxon>
        <taxon>Basidiomycota</taxon>
        <taxon>Agaricomycotina</taxon>
        <taxon>Agaricomycetes</taxon>
        <taxon>Agaricomycetidae</taxon>
        <taxon>Agaricales</taxon>
        <taxon>Marasmiineae</taxon>
        <taxon>Omphalotaceae</taxon>
        <taxon>Lentinula</taxon>
    </lineage>
</organism>
<keyword evidence="1" id="KW-0472">Membrane</keyword>
<evidence type="ECO:0000313" key="2">
    <source>
        <dbReference type="EMBL" id="GAW05420.1"/>
    </source>
</evidence>
<name>A0A1Q3EDY7_LENED</name>
<dbReference type="AlphaFoldDB" id="A0A1Q3EDY7"/>
<gene>
    <name evidence="2" type="ORF">LENED_007279</name>
</gene>
<accession>A0A1Q3EDY7</accession>
<keyword evidence="3" id="KW-1185">Reference proteome</keyword>
<dbReference type="Proteomes" id="UP000188533">
    <property type="component" value="Unassembled WGS sequence"/>
</dbReference>
<keyword evidence="1" id="KW-0812">Transmembrane</keyword>